<name>A0A9P7DY05_9AGAM</name>
<dbReference type="Proteomes" id="UP000807769">
    <property type="component" value="Unassembled WGS sequence"/>
</dbReference>
<dbReference type="GO" id="GO:0031624">
    <property type="term" value="F:ubiquitin conjugating enzyme binding"/>
    <property type="evidence" value="ECO:0007669"/>
    <property type="project" value="TreeGrafter"/>
</dbReference>
<sequence length="450" mass="48915">MTQTNEGQPRDIANPASSSPPSDSEDSHQFPPSPPGIHDNQQFPPPVFALAPSPSQSPEAGEMITLSPQPPVITQAEVTPSLPQRPLDVDVDPRIASLRAMFPDFDDSLLSSVLQSVNGDQDLAIDTLLGMSDPDYVSQPLPPPEQREPAQTDLDEQLARRLMLEEEQAAQNQWRPPQQEQGPQYYQSRRSASRDRAGGDETGRYTSTAQAVAPPQRDTMAEFQDGFNKIAETGKKTFSSIVSKVKAKIQEYDQGQGTSRQDTQPTWGQSSQPSWGGGQPTQPQYQSSYHDPNLQHQESYYDPNPPVDNGVRGSGWQSPRPGGGNSNPRTNSVPTLAPSATYAPPNFATKPIPDSTSVASNSPTYAGPSTYSPPTTSMGTSPPPELARRSGDTPRPPSTGVGTQGGIDVTKFGLLPKRPVSLLREQPPPTHRDDSDDELEYTENPFEERR</sequence>
<dbReference type="GO" id="GO:0005737">
    <property type="term" value="C:cytoplasm"/>
    <property type="evidence" value="ECO:0007669"/>
    <property type="project" value="TreeGrafter"/>
</dbReference>
<proteinExistence type="predicted"/>
<feature type="compositionally biased region" description="Low complexity" evidence="1">
    <location>
        <begin position="362"/>
        <end position="380"/>
    </location>
</feature>
<evidence type="ECO:0000313" key="3">
    <source>
        <dbReference type="EMBL" id="KAG1806151.1"/>
    </source>
</evidence>
<dbReference type="EMBL" id="JABBWG010000048">
    <property type="protein sequence ID" value="KAG1806151.1"/>
    <property type="molecule type" value="Genomic_DNA"/>
</dbReference>
<accession>A0A9P7DY05</accession>
<dbReference type="Pfam" id="PF02845">
    <property type="entry name" value="CUE"/>
    <property type="match status" value="1"/>
</dbReference>
<reference evidence="3" key="1">
    <citation type="journal article" date="2020" name="New Phytol.">
        <title>Comparative genomics reveals dynamic genome evolution in host specialist ectomycorrhizal fungi.</title>
        <authorList>
            <person name="Lofgren L.A."/>
            <person name="Nguyen N.H."/>
            <person name="Vilgalys R."/>
            <person name="Ruytinx J."/>
            <person name="Liao H.L."/>
            <person name="Branco S."/>
            <person name="Kuo A."/>
            <person name="LaButti K."/>
            <person name="Lipzen A."/>
            <person name="Andreopoulos W."/>
            <person name="Pangilinan J."/>
            <person name="Riley R."/>
            <person name="Hundley H."/>
            <person name="Na H."/>
            <person name="Barry K."/>
            <person name="Grigoriev I.V."/>
            <person name="Stajich J.E."/>
            <person name="Kennedy P.G."/>
        </authorList>
    </citation>
    <scope>NUCLEOTIDE SEQUENCE</scope>
    <source>
        <strain evidence="3">MN1</strain>
    </source>
</reference>
<comment type="caution">
    <text evidence="3">The sequence shown here is derived from an EMBL/GenBank/DDBJ whole genome shotgun (WGS) entry which is preliminary data.</text>
</comment>
<feature type="compositionally biased region" description="Polar residues" evidence="1">
    <location>
        <begin position="285"/>
        <end position="298"/>
    </location>
</feature>
<dbReference type="PANTHER" id="PTHR16461">
    <property type="entry name" value="TOLL-INTERACTING PROTEIN"/>
    <property type="match status" value="1"/>
</dbReference>
<dbReference type="CDD" id="cd14279">
    <property type="entry name" value="CUE"/>
    <property type="match status" value="1"/>
</dbReference>
<dbReference type="SUPFAM" id="SSF46934">
    <property type="entry name" value="UBA-like"/>
    <property type="match status" value="1"/>
</dbReference>
<dbReference type="InterPro" id="IPR009060">
    <property type="entry name" value="UBA-like_sf"/>
</dbReference>
<feature type="compositionally biased region" description="Low complexity" evidence="1">
    <location>
        <begin position="176"/>
        <end position="190"/>
    </location>
</feature>
<keyword evidence="4" id="KW-1185">Reference proteome</keyword>
<dbReference type="PROSITE" id="PS51140">
    <property type="entry name" value="CUE"/>
    <property type="match status" value="1"/>
</dbReference>
<dbReference type="OrthoDB" id="9942608at2759"/>
<organism evidence="3 4">
    <name type="scientific">Suillus subaureus</name>
    <dbReference type="NCBI Taxonomy" id="48587"/>
    <lineage>
        <taxon>Eukaryota</taxon>
        <taxon>Fungi</taxon>
        <taxon>Dikarya</taxon>
        <taxon>Basidiomycota</taxon>
        <taxon>Agaricomycotina</taxon>
        <taxon>Agaricomycetes</taxon>
        <taxon>Agaricomycetidae</taxon>
        <taxon>Boletales</taxon>
        <taxon>Suillineae</taxon>
        <taxon>Suillaceae</taxon>
        <taxon>Suillus</taxon>
    </lineage>
</organism>
<feature type="compositionally biased region" description="Low complexity" evidence="1">
    <location>
        <begin position="266"/>
        <end position="284"/>
    </location>
</feature>
<protein>
    <recommendedName>
        <fullName evidence="2">CUE domain-containing protein</fullName>
    </recommendedName>
</protein>
<dbReference type="Gene3D" id="1.10.8.10">
    <property type="entry name" value="DNA helicase RuvA subunit, C-terminal domain"/>
    <property type="match status" value="1"/>
</dbReference>
<dbReference type="GO" id="GO:0006511">
    <property type="term" value="P:ubiquitin-dependent protein catabolic process"/>
    <property type="evidence" value="ECO:0007669"/>
    <property type="project" value="TreeGrafter"/>
</dbReference>
<evidence type="ECO:0000313" key="4">
    <source>
        <dbReference type="Proteomes" id="UP000807769"/>
    </source>
</evidence>
<evidence type="ECO:0000256" key="1">
    <source>
        <dbReference type="SAM" id="MobiDB-lite"/>
    </source>
</evidence>
<dbReference type="GO" id="GO:0043130">
    <property type="term" value="F:ubiquitin binding"/>
    <property type="evidence" value="ECO:0007669"/>
    <property type="project" value="InterPro"/>
</dbReference>
<dbReference type="AlphaFoldDB" id="A0A9P7DY05"/>
<dbReference type="RefSeq" id="XP_041187672.1">
    <property type="nucleotide sequence ID" value="XM_041336969.1"/>
</dbReference>
<feature type="compositionally biased region" description="Polar residues" evidence="1">
    <location>
        <begin position="253"/>
        <end position="265"/>
    </location>
</feature>
<feature type="domain" description="CUE" evidence="2">
    <location>
        <begin position="90"/>
        <end position="133"/>
    </location>
</feature>
<evidence type="ECO:0000259" key="2">
    <source>
        <dbReference type="PROSITE" id="PS51140"/>
    </source>
</evidence>
<feature type="region of interest" description="Disordered" evidence="1">
    <location>
        <begin position="252"/>
        <end position="450"/>
    </location>
</feature>
<feature type="region of interest" description="Disordered" evidence="1">
    <location>
        <begin position="1"/>
        <end position="88"/>
    </location>
</feature>
<feature type="region of interest" description="Disordered" evidence="1">
    <location>
        <begin position="131"/>
        <end position="225"/>
    </location>
</feature>
<dbReference type="GeneID" id="64630985"/>
<dbReference type="PANTHER" id="PTHR16461:SF5">
    <property type="entry name" value="TOLL-INTERACTING PROTEIN"/>
    <property type="match status" value="1"/>
</dbReference>
<feature type="compositionally biased region" description="Basic and acidic residues" evidence="1">
    <location>
        <begin position="192"/>
        <end position="203"/>
    </location>
</feature>
<gene>
    <name evidence="3" type="ORF">BJ212DRAFT_1389989</name>
</gene>
<dbReference type="SMART" id="SM00546">
    <property type="entry name" value="CUE"/>
    <property type="match status" value="1"/>
</dbReference>
<dbReference type="InterPro" id="IPR003892">
    <property type="entry name" value="CUE"/>
</dbReference>